<reference evidence="1 2" key="1">
    <citation type="submission" date="2015-09" db="EMBL/GenBank/DDBJ databases">
        <authorList>
            <consortium name="Pathogen Informatics"/>
        </authorList>
    </citation>
    <scope>NUCLEOTIDE SEQUENCE [LARGE SCALE GENOMIC DNA]</scope>
    <source>
        <strain evidence="1 2">2789STDY5834959</strain>
    </source>
</reference>
<evidence type="ECO:0000313" key="2">
    <source>
        <dbReference type="Proteomes" id="UP000095553"/>
    </source>
</evidence>
<proteinExistence type="predicted"/>
<dbReference type="AlphaFoldDB" id="A0A173SMU8"/>
<accession>A0A173SMU8</accession>
<evidence type="ECO:0000313" key="1">
    <source>
        <dbReference type="EMBL" id="CUM91691.1"/>
    </source>
</evidence>
<sequence length="33" mass="3865">MTAVDEILQIYETLTVNQKQLVLCELLKKKEND</sequence>
<protein>
    <submittedName>
        <fullName evidence="1">Uncharacterized protein</fullName>
    </submittedName>
</protein>
<dbReference type="Proteomes" id="UP000095553">
    <property type="component" value="Unassembled WGS sequence"/>
</dbReference>
<dbReference type="EMBL" id="CYXY01000007">
    <property type="protein sequence ID" value="CUM91691.1"/>
    <property type="molecule type" value="Genomic_DNA"/>
</dbReference>
<organism evidence="1 2">
    <name type="scientific">Anaerostipes hadrus</name>
    <dbReference type="NCBI Taxonomy" id="649756"/>
    <lineage>
        <taxon>Bacteria</taxon>
        <taxon>Bacillati</taxon>
        <taxon>Bacillota</taxon>
        <taxon>Clostridia</taxon>
        <taxon>Lachnospirales</taxon>
        <taxon>Lachnospiraceae</taxon>
        <taxon>Anaerostipes</taxon>
    </lineage>
</organism>
<name>A0A173SMU8_ANAHA</name>
<gene>
    <name evidence="1" type="ORF">ERS852571_01356</name>
</gene>